<accession>A0A486XND7</accession>
<reference evidence="1" key="1">
    <citation type="submission" date="2019-04" db="EMBL/GenBank/DDBJ databases">
        <authorList>
            <person name="Brambilla D."/>
        </authorList>
    </citation>
    <scope>NUCLEOTIDE SEQUENCE</scope>
    <source>
        <strain evidence="1">BAL1</strain>
    </source>
</reference>
<gene>
    <name evidence="1" type="ORF">BAL341_1072</name>
</gene>
<organism evidence="1">
    <name type="scientific">Rheinheimera sp. BAL341</name>
    <dbReference type="NCBI Taxonomy" id="1708203"/>
    <lineage>
        <taxon>Bacteria</taxon>
        <taxon>Pseudomonadati</taxon>
        <taxon>Pseudomonadota</taxon>
        <taxon>Gammaproteobacteria</taxon>
        <taxon>Chromatiales</taxon>
        <taxon>Chromatiaceae</taxon>
        <taxon>Rheinheimera</taxon>
    </lineage>
</organism>
<dbReference type="EMBL" id="CAAJGR010000078">
    <property type="protein sequence ID" value="VHO02897.1"/>
    <property type="molecule type" value="Genomic_DNA"/>
</dbReference>
<sequence>MVFVDAAAPTTFTEQHNQPSVVYSLYSPQSFAVGNRLLEEKGKKPRLDFERRWSNLIRNQHIEALPRGLGFIREVSAGKMKETQGLLRHDDLLVVISATNIPLATTQQLLLNISQHGKL</sequence>
<name>A0A486XND7_9GAMM</name>
<dbReference type="AlphaFoldDB" id="A0A486XND7"/>
<evidence type="ECO:0000313" key="1">
    <source>
        <dbReference type="EMBL" id="VHO02897.1"/>
    </source>
</evidence>
<proteinExistence type="predicted"/>
<protein>
    <submittedName>
        <fullName evidence="1">Uncharacterized protein</fullName>
    </submittedName>
</protein>